<name>A0A1B6FEN3_9HEMI</name>
<feature type="chain" id="PRO_5008582916" evidence="2">
    <location>
        <begin position="42"/>
        <end position="146"/>
    </location>
</feature>
<gene>
    <name evidence="3" type="ORF">g.33931</name>
</gene>
<evidence type="ECO:0000313" key="3">
    <source>
        <dbReference type="EMBL" id="JAS48672.1"/>
    </source>
</evidence>
<organism evidence="3">
    <name type="scientific">Cuerna arida</name>
    <dbReference type="NCBI Taxonomy" id="1464854"/>
    <lineage>
        <taxon>Eukaryota</taxon>
        <taxon>Metazoa</taxon>
        <taxon>Ecdysozoa</taxon>
        <taxon>Arthropoda</taxon>
        <taxon>Hexapoda</taxon>
        <taxon>Insecta</taxon>
        <taxon>Pterygota</taxon>
        <taxon>Neoptera</taxon>
        <taxon>Paraneoptera</taxon>
        <taxon>Hemiptera</taxon>
        <taxon>Auchenorrhyncha</taxon>
        <taxon>Membracoidea</taxon>
        <taxon>Cicadellidae</taxon>
        <taxon>Cicadellinae</taxon>
        <taxon>Proconiini</taxon>
        <taxon>Cuerna</taxon>
    </lineage>
</organism>
<dbReference type="EMBL" id="GECZ01021097">
    <property type="protein sequence ID" value="JAS48672.1"/>
    <property type="molecule type" value="Transcribed_RNA"/>
</dbReference>
<protein>
    <submittedName>
        <fullName evidence="3">Uncharacterized protein</fullName>
    </submittedName>
</protein>
<feature type="non-terminal residue" evidence="3">
    <location>
        <position position="1"/>
    </location>
</feature>
<feature type="signal peptide" evidence="2">
    <location>
        <begin position="1"/>
        <end position="41"/>
    </location>
</feature>
<reference evidence="3" key="1">
    <citation type="submission" date="2015-11" db="EMBL/GenBank/DDBJ databases">
        <title>De novo transcriptome assembly of four potential Pierce s Disease insect vectors from Arizona vineyards.</title>
        <authorList>
            <person name="Tassone E.E."/>
        </authorList>
    </citation>
    <scope>NUCLEOTIDE SEQUENCE</scope>
</reference>
<feature type="compositionally biased region" description="Polar residues" evidence="1">
    <location>
        <begin position="48"/>
        <end position="72"/>
    </location>
</feature>
<feature type="region of interest" description="Disordered" evidence="1">
    <location>
        <begin position="44"/>
        <end position="100"/>
    </location>
</feature>
<dbReference type="AlphaFoldDB" id="A0A1B6FEN3"/>
<accession>A0A1B6FEN3</accession>
<evidence type="ECO:0000256" key="1">
    <source>
        <dbReference type="SAM" id="MobiDB-lite"/>
    </source>
</evidence>
<keyword evidence="2" id="KW-0732">Signal</keyword>
<evidence type="ECO:0000256" key="2">
    <source>
        <dbReference type="SAM" id="SignalP"/>
    </source>
</evidence>
<sequence>TLAGSHKLLVSRPGSVRRRPHANMLLLRCLLLSLLAALVCAQEPAPTPTSTEDTQQPESGTPPSTHENSDMTNPLIADTLEPSMPQPASTPEKHNETSPVMNITVNPTTEIISTTPNTTTQPSSAATELGFLSGVVLCLISAHVLS</sequence>
<proteinExistence type="predicted"/>